<name>A0ABW1SWC4_9ACTN</name>
<feature type="domain" description="AB hydrolase-1" evidence="2">
    <location>
        <begin position="28"/>
        <end position="268"/>
    </location>
</feature>
<sequence length="283" mass="30906">MATIHGASTRAVETSEAMVSYRDVGSGPVLLLLHGGAPAATGWGNFGRNVADLAADFRVITPDQPGFGGSRLNSDSGLPYPVVSAQAMIELLDVLGIDRAHVVGNSKGAAVALQMALLKPDLVDRLVLVTPALEGFAPHVLAPEAEGERLLRDYYPDPTLERARHLVRSFVFDPDEIPNLEQVVEARYNATLDQQSEAGYLRMMTSTVADSDSRSAVEKVRSIENPTLLMWGRDDKFCNVEDAFAYLSALRNSELVVFRSTGHWLMFERCTEFAAHTKAFLSR</sequence>
<dbReference type="RefSeq" id="WP_386763381.1">
    <property type="nucleotide sequence ID" value="NZ_JBHSTI010000002.1"/>
</dbReference>
<dbReference type="EMBL" id="JBHSTI010000002">
    <property type="protein sequence ID" value="MFC6236334.1"/>
    <property type="molecule type" value="Genomic_DNA"/>
</dbReference>
<dbReference type="PANTHER" id="PTHR43798">
    <property type="entry name" value="MONOACYLGLYCEROL LIPASE"/>
    <property type="match status" value="1"/>
</dbReference>
<dbReference type="SUPFAM" id="SSF53474">
    <property type="entry name" value="alpha/beta-Hydrolases"/>
    <property type="match status" value="1"/>
</dbReference>
<dbReference type="Gene3D" id="3.40.50.1820">
    <property type="entry name" value="alpha/beta hydrolase"/>
    <property type="match status" value="1"/>
</dbReference>
<keyword evidence="1 3" id="KW-0378">Hydrolase</keyword>
<dbReference type="PRINTS" id="PR00111">
    <property type="entry name" value="ABHYDROLASE"/>
</dbReference>
<accession>A0ABW1SWC4</accession>
<dbReference type="InterPro" id="IPR029058">
    <property type="entry name" value="AB_hydrolase_fold"/>
</dbReference>
<dbReference type="InterPro" id="IPR000639">
    <property type="entry name" value="Epox_hydrolase-like"/>
</dbReference>
<dbReference type="PANTHER" id="PTHR43798:SF31">
    <property type="entry name" value="AB HYDROLASE SUPERFAMILY PROTEIN YCLE"/>
    <property type="match status" value="1"/>
</dbReference>
<evidence type="ECO:0000313" key="4">
    <source>
        <dbReference type="Proteomes" id="UP001596138"/>
    </source>
</evidence>
<evidence type="ECO:0000313" key="3">
    <source>
        <dbReference type="EMBL" id="MFC6236334.1"/>
    </source>
</evidence>
<evidence type="ECO:0000259" key="2">
    <source>
        <dbReference type="Pfam" id="PF00561"/>
    </source>
</evidence>
<evidence type="ECO:0000256" key="1">
    <source>
        <dbReference type="ARBA" id="ARBA00022801"/>
    </source>
</evidence>
<dbReference type="PRINTS" id="PR00412">
    <property type="entry name" value="EPOXHYDRLASE"/>
</dbReference>
<dbReference type="Pfam" id="PF00561">
    <property type="entry name" value="Abhydrolase_1"/>
    <property type="match status" value="1"/>
</dbReference>
<protein>
    <submittedName>
        <fullName evidence="3">Alpha/beta fold hydrolase</fullName>
    </submittedName>
</protein>
<reference evidence="4" key="1">
    <citation type="journal article" date="2019" name="Int. J. Syst. Evol. Microbiol.">
        <title>The Global Catalogue of Microorganisms (GCM) 10K type strain sequencing project: providing services to taxonomists for standard genome sequencing and annotation.</title>
        <authorList>
            <consortium name="The Broad Institute Genomics Platform"/>
            <consortium name="The Broad Institute Genome Sequencing Center for Infectious Disease"/>
            <person name="Wu L."/>
            <person name="Ma J."/>
        </authorList>
    </citation>
    <scope>NUCLEOTIDE SEQUENCE [LARGE SCALE GENOMIC DNA]</scope>
    <source>
        <strain evidence="4">CGMCC 4.7317</strain>
    </source>
</reference>
<comment type="caution">
    <text evidence="3">The sequence shown here is derived from an EMBL/GenBank/DDBJ whole genome shotgun (WGS) entry which is preliminary data.</text>
</comment>
<gene>
    <name evidence="3" type="ORF">ACFQGU_00470</name>
</gene>
<dbReference type="InterPro" id="IPR050266">
    <property type="entry name" value="AB_hydrolase_sf"/>
</dbReference>
<dbReference type="InterPro" id="IPR000073">
    <property type="entry name" value="AB_hydrolase_1"/>
</dbReference>
<proteinExistence type="predicted"/>
<dbReference type="Proteomes" id="UP001596138">
    <property type="component" value="Unassembled WGS sequence"/>
</dbReference>
<organism evidence="3 4">
    <name type="scientific">Longivirga aurantiaca</name>
    <dbReference type="NCBI Taxonomy" id="1837743"/>
    <lineage>
        <taxon>Bacteria</taxon>
        <taxon>Bacillati</taxon>
        <taxon>Actinomycetota</taxon>
        <taxon>Actinomycetes</taxon>
        <taxon>Sporichthyales</taxon>
        <taxon>Sporichthyaceae</taxon>
        <taxon>Longivirga</taxon>
    </lineage>
</organism>
<keyword evidence="4" id="KW-1185">Reference proteome</keyword>
<dbReference type="GO" id="GO:0016787">
    <property type="term" value="F:hydrolase activity"/>
    <property type="evidence" value="ECO:0007669"/>
    <property type="project" value="UniProtKB-KW"/>
</dbReference>